<protein>
    <submittedName>
        <fullName evidence="2">Helix-turn-helix transcriptional regulator</fullName>
    </submittedName>
</protein>
<evidence type="ECO:0000313" key="2">
    <source>
        <dbReference type="EMBL" id="NEN22015.1"/>
    </source>
</evidence>
<dbReference type="Gene3D" id="1.10.260.40">
    <property type="entry name" value="lambda repressor-like DNA-binding domains"/>
    <property type="match status" value="1"/>
</dbReference>
<proteinExistence type="predicted"/>
<dbReference type="InterPro" id="IPR010982">
    <property type="entry name" value="Lambda_DNA-bd_dom_sf"/>
</dbReference>
<dbReference type="EMBL" id="JAAGVY010000001">
    <property type="protein sequence ID" value="NEN22015.1"/>
    <property type="molecule type" value="Genomic_DNA"/>
</dbReference>
<dbReference type="Proteomes" id="UP000486602">
    <property type="component" value="Unassembled WGS sequence"/>
</dbReference>
<accession>A0A7K3WMU6</accession>
<dbReference type="AlphaFoldDB" id="A0A7K3WMU6"/>
<dbReference type="CDD" id="cd00093">
    <property type="entry name" value="HTH_XRE"/>
    <property type="match status" value="1"/>
</dbReference>
<evidence type="ECO:0000259" key="1">
    <source>
        <dbReference type="PROSITE" id="PS50943"/>
    </source>
</evidence>
<dbReference type="PROSITE" id="PS50943">
    <property type="entry name" value="HTH_CROC1"/>
    <property type="match status" value="1"/>
</dbReference>
<dbReference type="SMART" id="SM00530">
    <property type="entry name" value="HTH_XRE"/>
    <property type="match status" value="1"/>
</dbReference>
<dbReference type="Pfam" id="PF01381">
    <property type="entry name" value="HTH_3"/>
    <property type="match status" value="1"/>
</dbReference>
<sequence>MVNPNNNWSSMSDGGLIATIGKFIKHERLKQNKTQATVAENAGINRWTLAKIESGKPISLISLIQILRVLNLLHILDSFKIESELSPIELAKLERKKRQRATKAATKIGKTKSGW</sequence>
<gene>
    <name evidence="2" type="ORF">G3O08_00665</name>
</gene>
<dbReference type="SUPFAM" id="SSF47413">
    <property type="entry name" value="lambda repressor-like DNA-binding domains"/>
    <property type="match status" value="1"/>
</dbReference>
<reference evidence="2 3" key="1">
    <citation type="submission" date="2020-02" db="EMBL/GenBank/DDBJ databases">
        <title>Out from the shadows clarifying the taxonomy of the family Cryomorphaceae and related taxa by utilizing the GTDB taxonomic framework.</title>
        <authorList>
            <person name="Bowman J.P."/>
        </authorList>
    </citation>
    <scope>NUCLEOTIDE SEQUENCE [LARGE SCALE GENOMIC DNA]</scope>
    <source>
        <strain evidence="2 3">QSSC 1-22</strain>
    </source>
</reference>
<dbReference type="InterPro" id="IPR001387">
    <property type="entry name" value="Cro/C1-type_HTH"/>
</dbReference>
<organism evidence="2 3">
    <name type="scientific">Cryomorpha ignava</name>
    <dbReference type="NCBI Taxonomy" id="101383"/>
    <lineage>
        <taxon>Bacteria</taxon>
        <taxon>Pseudomonadati</taxon>
        <taxon>Bacteroidota</taxon>
        <taxon>Flavobacteriia</taxon>
        <taxon>Flavobacteriales</taxon>
        <taxon>Cryomorphaceae</taxon>
        <taxon>Cryomorpha</taxon>
    </lineage>
</organism>
<keyword evidence="3" id="KW-1185">Reference proteome</keyword>
<evidence type="ECO:0000313" key="3">
    <source>
        <dbReference type="Proteomes" id="UP000486602"/>
    </source>
</evidence>
<name>A0A7K3WMU6_9FLAO</name>
<comment type="caution">
    <text evidence="2">The sequence shown here is derived from an EMBL/GenBank/DDBJ whole genome shotgun (WGS) entry which is preliminary data.</text>
</comment>
<feature type="domain" description="HTH cro/C1-type" evidence="1">
    <location>
        <begin position="24"/>
        <end position="76"/>
    </location>
</feature>
<dbReference type="GO" id="GO:0003677">
    <property type="term" value="F:DNA binding"/>
    <property type="evidence" value="ECO:0007669"/>
    <property type="project" value="InterPro"/>
</dbReference>